<proteinExistence type="inferred from homology"/>
<dbReference type="RefSeq" id="WP_267150066.1">
    <property type="nucleotide sequence ID" value="NZ_JAPMLT010000001.1"/>
</dbReference>
<accession>A0ABT3WVY2</accession>
<dbReference type="InterPro" id="IPR007310">
    <property type="entry name" value="Aerobactin_biosyn_IucA/IucC_N"/>
</dbReference>
<evidence type="ECO:0008006" key="7">
    <source>
        <dbReference type="Google" id="ProtNLM"/>
    </source>
</evidence>
<protein>
    <recommendedName>
        <fullName evidence="7">Siderophore synthetase component</fullName>
    </recommendedName>
</protein>
<name>A0ABT3WVY2_9BACL</name>
<organism evidence="5 6">
    <name type="scientific">Tumebacillus lacus</name>
    <dbReference type="NCBI Taxonomy" id="2995335"/>
    <lineage>
        <taxon>Bacteria</taxon>
        <taxon>Bacillati</taxon>
        <taxon>Bacillota</taxon>
        <taxon>Bacilli</taxon>
        <taxon>Bacillales</taxon>
        <taxon>Alicyclobacillaceae</taxon>
        <taxon>Tumebacillus</taxon>
    </lineage>
</organism>
<evidence type="ECO:0000259" key="4">
    <source>
        <dbReference type="Pfam" id="PF06276"/>
    </source>
</evidence>
<evidence type="ECO:0000259" key="3">
    <source>
        <dbReference type="Pfam" id="PF04183"/>
    </source>
</evidence>
<evidence type="ECO:0000256" key="2">
    <source>
        <dbReference type="ARBA" id="ARBA00007832"/>
    </source>
</evidence>
<dbReference type="InterPro" id="IPR037455">
    <property type="entry name" value="LucA/IucC-like"/>
</dbReference>
<dbReference type="Proteomes" id="UP001208017">
    <property type="component" value="Unassembled WGS sequence"/>
</dbReference>
<reference evidence="5 6" key="1">
    <citation type="submission" date="2022-11" db="EMBL/GenBank/DDBJ databases">
        <title>Study of microbial diversity in lake waters.</title>
        <authorList>
            <person name="Zhang J."/>
        </authorList>
    </citation>
    <scope>NUCLEOTIDE SEQUENCE [LARGE SCALE GENOMIC DNA]</scope>
    <source>
        <strain evidence="5 6">DT12</strain>
    </source>
</reference>
<feature type="domain" description="Aerobactin siderophore biosynthesis IucA/IucC-like C-terminal" evidence="4">
    <location>
        <begin position="480"/>
        <end position="641"/>
    </location>
</feature>
<dbReference type="PANTHER" id="PTHR34384">
    <property type="entry name" value="L-2,3-DIAMINOPROPANOATE--CITRATE LIGASE"/>
    <property type="match status" value="1"/>
</dbReference>
<gene>
    <name evidence="5" type="ORF">OS242_02430</name>
</gene>
<comment type="caution">
    <text evidence="5">The sequence shown here is derived from an EMBL/GenBank/DDBJ whole genome shotgun (WGS) entry which is preliminary data.</text>
</comment>
<dbReference type="InterPro" id="IPR022770">
    <property type="entry name" value="IucA/IucC-like_C"/>
</dbReference>
<comment type="pathway">
    <text evidence="1">Siderophore biosynthesis.</text>
</comment>
<keyword evidence="6" id="KW-1185">Reference proteome</keyword>
<dbReference type="Gene3D" id="1.10.510.40">
    <property type="match status" value="1"/>
</dbReference>
<evidence type="ECO:0000313" key="5">
    <source>
        <dbReference type="EMBL" id="MCX7568829.1"/>
    </source>
</evidence>
<sequence>MSTIESHDRQRQLDAEESKICFHIHTEQPELEGLFLQHLAAARRGILHRLLQAMIRENIAGLAHRTIWPDGDRTVEVQVRSGEVLRAPVKARHTLGRFDLGTGDVTVTAADGVVRVIEHPVELIDLVKADVVQDDEGEQRFRRFREELQNSVANYALALAGAEVRERDLRAEAERAGVTSATAWAEQQVGSDPMFSPLAFFEQWVVEGHPLHPGAKIKMGLDVEDVIRYSPEWGATPGVAMAAVRKDLVRFVSLDGSSPADLLCREHTGLQAHIEQRLRERGLDAADYELIPLHPWQFEHTLPHLYAGEIERGEIVPIPSFRIRTHALMSFRSLAPVQRHGAGKHHIKTCVNVQTTGAVRTISPNSAFNGPTLTRILKEIQEREDQFGGAFVILEESCGVYYDPADQTLSHGERMNLGKNLASILRENPENHVLEGEISMPGSGLIAKSPISGKPVAGELIEQYAAQHGISDLDTAAVSFLEAYANVALPGFLTVMSRYGISLEGHLQNSVAVFRAGEPVRMILRDFGGVRILQSRLAKLGMGAEFFPGSATVIDDVDDMRNKIYYPVFQNHFGELITEIARWLQLDELVLWQPVATVCRRVFAELKQDPAIAEQTESDEAALFEEGIDLKAMATMRLLGDVTSYTFAKVPNPLAQV</sequence>
<dbReference type="Pfam" id="PF06276">
    <property type="entry name" value="FhuF"/>
    <property type="match status" value="1"/>
</dbReference>
<dbReference type="Pfam" id="PF04183">
    <property type="entry name" value="IucA_IucC"/>
    <property type="match status" value="1"/>
</dbReference>
<comment type="similarity">
    <text evidence="2">Belongs to the IucA/IucC family.</text>
</comment>
<dbReference type="PANTHER" id="PTHR34384:SF6">
    <property type="entry name" value="STAPHYLOFERRIN B SYNTHASE"/>
    <property type="match status" value="1"/>
</dbReference>
<evidence type="ECO:0000313" key="6">
    <source>
        <dbReference type="Proteomes" id="UP001208017"/>
    </source>
</evidence>
<feature type="domain" description="Aerobactin siderophore biosynthesis IucA/IucC N-terminal" evidence="3">
    <location>
        <begin position="198"/>
        <end position="446"/>
    </location>
</feature>
<evidence type="ECO:0000256" key="1">
    <source>
        <dbReference type="ARBA" id="ARBA00004924"/>
    </source>
</evidence>
<dbReference type="EMBL" id="JAPMLT010000001">
    <property type="protein sequence ID" value="MCX7568829.1"/>
    <property type="molecule type" value="Genomic_DNA"/>
</dbReference>